<evidence type="ECO:0000313" key="8">
    <source>
        <dbReference type="Proteomes" id="UP000748752"/>
    </source>
</evidence>
<keyword evidence="1 5" id="KW-0349">Heme</keyword>
<dbReference type="InterPro" id="IPR012292">
    <property type="entry name" value="Globin/Proto"/>
</dbReference>
<name>A0ABS1CI62_9GAMM</name>
<comment type="caution">
    <text evidence="7">The sequence shown here is derived from an EMBL/GenBank/DDBJ whole genome shotgun (WGS) entry which is preliminary data.</text>
</comment>
<organism evidence="7 8">
    <name type="scientific">Thiohalocapsa halophila</name>
    <dbReference type="NCBI Taxonomy" id="69359"/>
    <lineage>
        <taxon>Bacteria</taxon>
        <taxon>Pseudomonadati</taxon>
        <taxon>Pseudomonadota</taxon>
        <taxon>Gammaproteobacteria</taxon>
        <taxon>Chromatiales</taxon>
        <taxon>Chromatiaceae</taxon>
        <taxon>Thiohalocapsa</taxon>
    </lineage>
</organism>
<dbReference type="PROSITE" id="PS01033">
    <property type="entry name" value="GLOBIN"/>
    <property type="match status" value="1"/>
</dbReference>
<reference evidence="7 8" key="1">
    <citation type="journal article" date="2020" name="Microorganisms">
        <title>Osmotic Adaptation and Compatible Solute Biosynthesis of Phototrophic Bacteria as Revealed from Genome Analyses.</title>
        <authorList>
            <person name="Imhoff J.F."/>
            <person name="Rahn T."/>
            <person name="Kunzel S."/>
            <person name="Keller A."/>
            <person name="Neulinger S.C."/>
        </authorList>
    </citation>
    <scope>NUCLEOTIDE SEQUENCE [LARGE SCALE GENOMIC DNA]</scope>
    <source>
        <strain evidence="7 8">DSM 6210</strain>
    </source>
</reference>
<dbReference type="InterPro" id="IPR009050">
    <property type="entry name" value="Globin-like_sf"/>
</dbReference>
<evidence type="ECO:0000256" key="4">
    <source>
        <dbReference type="ARBA" id="ARBA00023004"/>
    </source>
</evidence>
<feature type="domain" description="Globin" evidence="6">
    <location>
        <begin position="1"/>
        <end position="134"/>
    </location>
</feature>
<proteinExistence type="inferred from homology"/>
<dbReference type="RefSeq" id="WP_200238116.1">
    <property type="nucleotide sequence ID" value="NZ_NRRV01000029.1"/>
</dbReference>
<sequence length="138" mass="15480">MNPQTAALVRDTWAEIVPMRKQVCADFYQRLFTRYPELRPLFKGNIERQTALFVTMLNTVVSALDNPKPVVPLIKAVGARHADYGVEDADYDKFAAVLLDSFADALGARFTPQVRRAWAEVYAELSATMRQGAEEAVD</sequence>
<evidence type="ECO:0000256" key="2">
    <source>
        <dbReference type="ARBA" id="ARBA00022621"/>
    </source>
</evidence>
<dbReference type="PANTHER" id="PTHR43396">
    <property type="entry name" value="FLAVOHEMOPROTEIN"/>
    <property type="match status" value="1"/>
</dbReference>
<evidence type="ECO:0000256" key="5">
    <source>
        <dbReference type="RuleBase" id="RU000356"/>
    </source>
</evidence>
<dbReference type="InterPro" id="IPR000971">
    <property type="entry name" value="Globin"/>
</dbReference>
<dbReference type="PANTHER" id="PTHR43396:SF3">
    <property type="entry name" value="FLAVOHEMOPROTEIN"/>
    <property type="match status" value="1"/>
</dbReference>
<keyword evidence="3" id="KW-0479">Metal-binding</keyword>
<dbReference type="Gene3D" id="1.10.490.10">
    <property type="entry name" value="Globins"/>
    <property type="match status" value="1"/>
</dbReference>
<keyword evidence="2 5" id="KW-0561">Oxygen transport</keyword>
<dbReference type="Pfam" id="PF00042">
    <property type="entry name" value="Globin"/>
    <property type="match status" value="1"/>
</dbReference>
<evidence type="ECO:0000256" key="1">
    <source>
        <dbReference type="ARBA" id="ARBA00022617"/>
    </source>
</evidence>
<protein>
    <recommendedName>
        <fullName evidence="6">Globin domain-containing protein</fullName>
    </recommendedName>
</protein>
<gene>
    <name evidence="7" type="ORF">CKO31_12830</name>
</gene>
<evidence type="ECO:0000313" key="7">
    <source>
        <dbReference type="EMBL" id="MBK1631612.1"/>
    </source>
</evidence>
<keyword evidence="4" id="KW-0408">Iron</keyword>
<dbReference type="Proteomes" id="UP000748752">
    <property type="component" value="Unassembled WGS sequence"/>
</dbReference>
<keyword evidence="8" id="KW-1185">Reference proteome</keyword>
<keyword evidence="5" id="KW-0813">Transport</keyword>
<dbReference type="SUPFAM" id="SSF46458">
    <property type="entry name" value="Globin-like"/>
    <property type="match status" value="1"/>
</dbReference>
<accession>A0ABS1CI62</accession>
<dbReference type="EMBL" id="NRRV01000029">
    <property type="protein sequence ID" value="MBK1631612.1"/>
    <property type="molecule type" value="Genomic_DNA"/>
</dbReference>
<evidence type="ECO:0000256" key="3">
    <source>
        <dbReference type="ARBA" id="ARBA00022723"/>
    </source>
</evidence>
<evidence type="ECO:0000259" key="6">
    <source>
        <dbReference type="PROSITE" id="PS01033"/>
    </source>
</evidence>
<comment type="similarity">
    <text evidence="5">Belongs to the globin family.</text>
</comment>